<dbReference type="Proteomes" id="UP000580797">
    <property type="component" value="Unassembled WGS sequence"/>
</dbReference>
<dbReference type="PANTHER" id="PTHR31566">
    <property type="entry name" value="CYTOCHROME C BIOGENESIS PROTEIN CCS1, CHLOROPLASTIC"/>
    <property type="match status" value="1"/>
</dbReference>
<evidence type="ECO:0000256" key="6">
    <source>
        <dbReference type="SAM" id="MobiDB-lite"/>
    </source>
</evidence>
<dbReference type="Pfam" id="PF05140">
    <property type="entry name" value="ResB"/>
    <property type="match status" value="1"/>
</dbReference>
<dbReference type="GO" id="GO:0016020">
    <property type="term" value="C:membrane"/>
    <property type="evidence" value="ECO:0007669"/>
    <property type="project" value="UniProtKB-SubCell"/>
</dbReference>
<evidence type="ECO:0000259" key="8">
    <source>
        <dbReference type="Pfam" id="PF05140"/>
    </source>
</evidence>
<proteinExistence type="predicted"/>
<comment type="subcellular location">
    <subcellularLocation>
        <location evidence="1">Membrane</location>
        <topology evidence="1">Multi-pass membrane protein</topology>
    </subcellularLocation>
</comment>
<feature type="domain" description="ResB-like" evidence="8">
    <location>
        <begin position="75"/>
        <end position="570"/>
    </location>
</feature>
<dbReference type="RefSeq" id="WP_183665633.1">
    <property type="nucleotide sequence ID" value="NZ_BAAARH010000002.1"/>
</dbReference>
<reference evidence="9 10" key="1">
    <citation type="submission" date="2020-08" db="EMBL/GenBank/DDBJ databases">
        <title>Sequencing the genomes of 1000 actinobacteria strains.</title>
        <authorList>
            <person name="Klenk H.-P."/>
        </authorList>
    </citation>
    <scope>NUCLEOTIDE SEQUENCE [LARGE SCALE GENOMIC DNA]</scope>
    <source>
        <strain evidence="9 10">DSM 105783</strain>
    </source>
</reference>
<organism evidence="9 10">
    <name type="scientific">Neomicrococcus aestuarii</name>
    <dbReference type="NCBI Taxonomy" id="556325"/>
    <lineage>
        <taxon>Bacteria</taxon>
        <taxon>Bacillati</taxon>
        <taxon>Actinomycetota</taxon>
        <taxon>Actinomycetes</taxon>
        <taxon>Micrococcales</taxon>
        <taxon>Micrococcaceae</taxon>
        <taxon>Neomicrococcus</taxon>
    </lineage>
</organism>
<dbReference type="InterPro" id="IPR007816">
    <property type="entry name" value="ResB-like_domain"/>
</dbReference>
<feature type="transmembrane region" description="Helical" evidence="7">
    <location>
        <begin position="501"/>
        <end position="520"/>
    </location>
</feature>
<evidence type="ECO:0000313" key="10">
    <source>
        <dbReference type="Proteomes" id="UP000580797"/>
    </source>
</evidence>
<feature type="region of interest" description="Disordered" evidence="6">
    <location>
        <begin position="1"/>
        <end position="52"/>
    </location>
</feature>
<feature type="compositionally biased region" description="Basic and acidic residues" evidence="6">
    <location>
        <begin position="1"/>
        <end position="20"/>
    </location>
</feature>
<evidence type="ECO:0000256" key="3">
    <source>
        <dbReference type="ARBA" id="ARBA00022748"/>
    </source>
</evidence>
<evidence type="ECO:0000256" key="4">
    <source>
        <dbReference type="ARBA" id="ARBA00022989"/>
    </source>
</evidence>
<keyword evidence="2 7" id="KW-0812">Transmembrane</keyword>
<feature type="transmembrane region" description="Helical" evidence="7">
    <location>
        <begin position="78"/>
        <end position="95"/>
    </location>
</feature>
<evidence type="ECO:0000256" key="2">
    <source>
        <dbReference type="ARBA" id="ARBA00022692"/>
    </source>
</evidence>
<accession>A0A7W8X0L1</accession>
<keyword evidence="3" id="KW-0201">Cytochrome c-type biogenesis</keyword>
<dbReference type="AlphaFoldDB" id="A0A7W8X0L1"/>
<feature type="transmembrane region" description="Helical" evidence="7">
    <location>
        <begin position="131"/>
        <end position="152"/>
    </location>
</feature>
<dbReference type="InterPro" id="IPR023494">
    <property type="entry name" value="Cyt_c_bgen_Ccs1/CcsB/ResB"/>
</dbReference>
<feature type="compositionally biased region" description="Polar residues" evidence="6">
    <location>
        <begin position="27"/>
        <end position="41"/>
    </location>
</feature>
<dbReference type="PANTHER" id="PTHR31566:SF0">
    <property type="entry name" value="CYTOCHROME C BIOGENESIS PROTEIN CCS1, CHLOROPLASTIC"/>
    <property type="match status" value="1"/>
</dbReference>
<evidence type="ECO:0000313" key="9">
    <source>
        <dbReference type="EMBL" id="MBB5513352.1"/>
    </source>
</evidence>
<protein>
    <submittedName>
        <fullName evidence="9">Cytochrome c biogenesis protein</fullName>
    </submittedName>
</protein>
<evidence type="ECO:0000256" key="5">
    <source>
        <dbReference type="ARBA" id="ARBA00023136"/>
    </source>
</evidence>
<dbReference type="GO" id="GO:0017004">
    <property type="term" value="P:cytochrome complex assembly"/>
    <property type="evidence" value="ECO:0007669"/>
    <property type="project" value="UniProtKB-KW"/>
</dbReference>
<comment type="caution">
    <text evidence="9">The sequence shown here is derived from an EMBL/GenBank/DDBJ whole genome shotgun (WGS) entry which is preliminary data.</text>
</comment>
<dbReference type="EMBL" id="JACHDR010000001">
    <property type="protein sequence ID" value="MBB5513352.1"/>
    <property type="molecule type" value="Genomic_DNA"/>
</dbReference>
<feature type="transmembrane region" description="Helical" evidence="7">
    <location>
        <begin position="230"/>
        <end position="251"/>
    </location>
</feature>
<keyword evidence="4 7" id="KW-1133">Transmembrane helix</keyword>
<sequence>MAKADNVRDTELAQSEHDAEAPESLEAASTQGEAKNETQAASSSSGKKNSKDDVAVPALGPVELLRWAWTQLTSMRTALFLLLLLAIAAVPGSLFPQRSVNANLVSTYLTNNPTTGPWLDRFQFFDVYSSVWFSAIYILLFISLIGCIIPRVKKHWEALRSKPARTPARLGRLPHSGTIALEDSTLTTEQILETSAAVLKKRGYRVDLRPEGNRPSVGAERGYLRESGNLLFHVSLVGILASVALGGMFSYTAQRILVEGESFVNTLVSYDSFRPGTAFNEDTLDPFAVTLDNFKVEFDRESSTHFGQPINFDATVDVTESDGATRREQLRVNHPLRIGATDVYLVGNGYAPIITVRDGEGNVAFQGPVVSVPQDGVYTSLIVLKVPDAQPDQLGFTGFLLPTAVMGSDGVSFSADPSAVNPQISLNSYYGDLGLDSGNPQNVYVIDTDQMTELNSRNLEAGGITLNAGQSYTLPDGKGSISFDGLKRYIGIDVQHDPGKVAVAIFAALALIGLATSLFVPRRRAWVVVTSTGASAGNGAGSGTSPGTGEERMIEYGLLARGEDPRLDDESLKLRELLDEAVASGPHSTSEK</sequence>
<evidence type="ECO:0000256" key="7">
    <source>
        <dbReference type="SAM" id="Phobius"/>
    </source>
</evidence>
<gene>
    <name evidence="9" type="ORF">HD598_002039</name>
</gene>
<name>A0A7W8X0L1_9MICC</name>
<evidence type="ECO:0000256" key="1">
    <source>
        <dbReference type="ARBA" id="ARBA00004141"/>
    </source>
</evidence>
<keyword evidence="5 7" id="KW-0472">Membrane</keyword>